<comment type="caution">
    <text evidence="1">The sequence shown here is derived from an EMBL/GenBank/DDBJ whole genome shotgun (WGS) entry which is preliminary data.</text>
</comment>
<organism evidence="1 2">
    <name type="scientific">Naganishia cerealis</name>
    <dbReference type="NCBI Taxonomy" id="610337"/>
    <lineage>
        <taxon>Eukaryota</taxon>
        <taxon>Fungi</taxon>
        <taxon>Dikarya</taxon>
        <taxon>Basidiomycota</taxon>
        <taxon>Agaricomycotina</taxon>
        <taxon>Tremellomycetes</taxon>
        <taxon>Filobasidiales</taxon>
        <taxon>Filobasidiaceae</taxon>
        <taxon>Naganishia</taxon>
    </lineage>
</organism>
<sequence length="531" mass="57785">MNDPPSAAIESLPQYASFKTFSGNAFDKTGEAGVANLFRQDEGYDQDHLVEIDAIENAKTTHRKDFNDLSPQSGVPEEVFACNAHMTAAAGGGHSCRSGAPHSQTCLFSSSGPFRPLPSPESVEVSAVIDQEAPTKIVAGLPFRSSLQSLYLPNSTQLSSRPLPQLRTPSYGVRTSHVRHLPRVSALDTQYASQIGGTAIRMTNKALPPIQTILDRIPSPNYRLNAVDRGDYNWNDQPCFKYLSYPSPSSSTDAVVYETSPVDSFALFAGQRCHEFAGMDSGRERRDGQSQVFTQTEHTTIIEPQYKNGKPIDATRKHSTLYDDHRQAARFWEQKSTSSSFTSSDIERASSIESYFEQGQDEGGPEMTIFLGERCAASPGSTSLVSTDARMVYSATTATCARLSAPTTIESGLKSGYLSPSDSVFQRSPSAKAMRDLLPSATSAFMRPATSAAPTSSYGSDGSGSDYEASIIKNKKANVTPIRPKIDKAVGKSAAVSKILRQDRLHNEKPTERIDRFTATSVRWHSIDDTT</sequence>
<proteinExistence type="predicted"/>
<protein>
    <submittedName>
        <fullName evidence="1">Uncharacterized protein</fullName>
    </submittedName>
</protein>
<gene>
    <name evidence="1" type="ORF">QFC19_000993</name>
</gene>
<reference evidence="1" key="1">
    <citation type="submission" date="2023-04" db="EMBL/GenBank/DDBJ databases">
        <title>Draft Genome sequencing of Naganishia species isolated from polar environments using Oxford Nanopore Technology.</title>
        <authorList>
            <person name="Leo P."/>
            <person name="Venkateswaran K."/>
        </authorList>
    </citation>
    <scope>NUCLEOTIDE SEQUENCE</scope>
    <source>
        <strain evidence="1">MNA-CCFEE 5261</strain>
    </source>
</reference>
<dbReference type="EMBL" id="JASBWR010000007">
    <property type="protein sequence ID" value="KAJ9111637.1"/>
    <property type="molecule type" value="Genomic_DNA"/>
</dbReference>
<keyword evidence="2" id="KW-1185">Reference proteome</keyword>
<evidence type="ECO:0000313" key="1">
    <source>
        <dbReference type="EMBL" id="KAJ9111637.1"/>
    </source>
</evidence>
<name>A0ACC2WJ18_9TREE</name>
<accession>A0ACC2WJ18</accession>
<dbReference type="Proteomes" id="UP001241377">
    <property type="component" value="Unassembled WGS sequence"/>
</dbReference>
<evidence type="ECO:0000313" key="2">
    <source>
        <dbReference type="Proteomes" id="UP001241377"/>
    </source>
</evidence>